<evidence type="ECO:0008006" key="5">
    <source>
        <dbReference type="Google" id="ProtNLM"/>
    </source>
</evidence>
<evidence type="ECO:0000256" key="2">
    <source>
        <dbReference type="SAM" id="MobiDB-lite"/>
    </source>
</evidence>
<proteinExistence type="inferred from homology"/>
<dbReference type="InterPro" id="IPR039662">
    <property type="entry name" value="Cohesin_Scc3/SA"/>
</dbReference>
<feature type="compositionally biased region" description="Basic and acidic residues" evidence="2">
    <location>
        <begin position="907"/>
        <end position="922"/>
    </location>
</feature>
<gene>
    <name evidence="3" type="ORF">ABEB36_000444</name>
</gene>
<accession>A0ABD1FB87</accession>
<dbReference type="Proteomes" id="UP001566132">
    <property type="component" value="Unassembled WGS sequence"/>
</dbReference>
<evidence type="ECO:0000256" key="1">
    <source>
        <dbReference type="ARBA" id="ARBA00005486"/>
    </source>
</evidence>
<feature type="region of interest" description="Disordered" evidence="2">
    <location>
        <begin position="907"/>
        <end position="948"/>
    </location>
</feature>
<evidence type="ECO:0000313" key="4">
    <source>
        <dbReference type="Proteomes" id="UP001566132"/>
    </source>
</evidence>
<comment type="caution">
    <text evidence="3">The sequence shown here is derived from an EMBL/GenBank/DDBJ whole genome shotgun (WGS) entry which is preliminary data.</text>
</comment>
<dbReference type="InterPro" id="IPR011989">
    <property type="entry name" value="ARM-like"/>
</dbReference>
<evidence type="ECO:0000313" key="3">
    <source>
        <dbReference type="EMBL" id="KAL1516537.1"/>
    </source>
</evidence>
<reference evidence="3 4" key="1">
    <citation type="submission" date="2024-05" db="EMBL/GenBank/DDBJ databases">
        <title>Genetic variation in Jamaican populations of the coffee berry borer (Hypothenemus hampei).</title>
        <authorList>
            <person name="Errbii M."/>
            <person name="Myrie A."/>
        </authorList>
    </citation>
    <scope>NUCLEOTIDE SEQUENCE [LARGE SCALE GENOMIC DNA]</scope>
    <source>
        <strain evidence="3">JA-Hopewell-2020-01-JO</strain>
        <tissue evidence="3">Whole body</tissue>
    </source>
</reference>
<dbReference type="EMBL" id="JBDJPC010000001">
    <property type="protein sequence ID" value="KAL1516537.1"/>
    <property type="molecule type" value="Genomic_DNA"/>
</dbReference>
<dbReference type="InterPro" id="IPR016024">
    <property type="entry name" value="ARM-type_fold"/>
</dbReference>
<dbReference type="Gene3D" id="1.25.10.10">
    <property type="entry name" value="Leucine-rich Repeat Variant"/>
    <property type="match status" value="1"/>
</dbReference>
<dbReference type="SUPFAM" id="SSF48371">
    <property type="entry name" value="ARM repeat"/>
    <property type="match status" value="1"/>
</dbReference>
<keyword evidence="4" id="KW-1185">Reference proteome</keyword>
<organism evidence="3 4">
    <name type="scientific">Hypothenemus hampei</name>
    <name type="common">Coffee berry borer</name>
    <dbReference type="NCBI Taxonomy" id="57062"/>
    <lineage>
        <taxon>Eukaryota</taxon>
        <taxon>Metazoa</taxon>
        <taxon>Ecdysozoa</taxon>
        <taxon>Arthropoda</taxon>
        <taxon>Hexapoda</taxon>
        <taxon>Insecta</taxon>
        <taxon>Pterygota</taxon>
        <taxon>Neoptera</taxon>
        <taxon>Endopterygota</taxon>
        <taxon>Coleoptera</taxon>
        <taxon>Polyphaga</taxon>
        <taxon>Cucujiformia</taxon>
        <taxon>Curculionidae</taxon>
        <taxon>Scolytinae</taxon>
        <taxon>Hypothenemus</taxon>
    </lineage>
</organism>
<dbReference type="PANTHER" id="PTHR11199">
    <property type="entry name" value="STROMAL ANTIGEN"/>
    <property type="match status" value="1"/>
</dbReference>
<comment type="similarity">
    <text evidence="1">Belongs to the SCC3 family.</text>
</comment>
<dbReference type="PANTHER" id="PTHR11199:SF0">
    <property type="entry name" value="LD34181P-RELATED"/>
    <property type="match status" value="1"/>
</dbReference>
<feature type="compositionally biased region" description="Polar residues" evidence="2">
    <location>
        <begin position="934"/>
        <end position="948"/>
    </location>
</feature>
<name>A0ABD1FB87_HYPHA</name>
<dbReference type="AlphaFoldDB" id="A0ABD1FB87"/>
<sequence length="948" mass="109764">MESPTKKSKTCGKPHLLSSTPMVTSAKVNFGVSDESEASLSLSSLSRISESDKENIQPIEQGTSESVISSSFISEDLEETEFDRIDYTVFLKKTKRIKLYGPVWNLYKPLQVDPTSLYSLLITNPRNFQDCAEDFIQVCQADREYVNTTYQLCKFFFDCAGYQKFDLKKYFAFPLNFSIICKKINSTDMAQVLESTTFLFLDKRHLAKILKYCIFNFLENFVIRAHKTGVLYSPPFGYFLDLVLKICETSKYISLTYTAYIFLIKILTAICMVKANLEISNEVSSTMDTYINILYGKIISIRYLYDTRFTSLKKKFVDELMLWINFVPRIFLKHFECISVFEEKILVDPKVEVRLAALKCYEQIVENEKIFNYLTKLTLKSFSTSLWDRVSDANSKVQLKALTIFNSLVARCWKHICEENLILDVINVIYNENFELASLAGKCLVTCMVAEGQGTSTMLEYFCHIIRLHNPELKEVFVESCFDHAKILRDFTLMIDWLLNTRANMDEVFYNCLSSLFAESVHLTLIGKPSNPRQLSKKDRSVRTLDHQVLITKIYPNIMKLLQIHHTNEAVVLNLFKVLLDISPLYLADEELTFIENLLACCHWVLLSQVVKLRDAYINSAINLSEKPLQKHVQLTSNRIKQLFLECYNLMRDEEEIIKYKAYERICETSLAIAKELEATEISKNKTPLDPLKLNSDSHVIQVKIIMTVVETIIVSTQADAVARGHKYMTYTFRMWCLNILPMTCISTLLKYYNKYNTEYGDFMENFLIKINKKDDRWISQLILDTIYQMYDNLLKKHGVVDEKTHDAKEIMATAKRLHDFKKIVTPAVMVRILSGSLKYVSEHKQYDFLIYVMFFITDQAANLSREILTIMDDVIPKEAVNNPYIISFKNRLMLSVAEINISNKVAKDSKRSSSKRPAERSTKRRKTNSSTTIDNENYSIQDSSNEE</sequence>
<protein>
    <recommendedName>
        <fullName evidence="5">Condensin complex subunit 1 C-terminal domain-containing protein</fullName>
    </recommendedName>
</protein>